<evidence type="ECO:0000313" key="1">
    <source>
        <dbReference type="EMBL" id="GBP61159.1"/>
    </source>
</evidence>
<organism evidence="1 2">
    <name type="scientific">Eumeta variegata</name>
    <name type="common">Bagworm moth</name>
    <name type="synonym">Eumeta japonica</name>
    <dbReference type="NCBI Taxonomy" id="151549"/>
    <lineage>
        <taxon>Eukaryota</taxon>
        <taxon>Metazoa</taxon>
        <taxon>Ecdysozoa</taxon>
        <taxon>Arthropoda</taxon>
        <taxon>Hexapoda</taxon>
        <taxon>Insecta</taxon>
        <taxon>Pterygota</taxon>
        <taxon>Neoptera</taxon>
        <taxon>Endopterygota</taxon>
        <taxon>Lepidoptera</taxon>
        <taxon>Glossata</taxon>
        <taxon>Ditrysia</taxon>
        <taxon>Tineoidea</taxon>
        <taxon>Psychidae</taxon>
        <taxon>Oiketicinae</taxon>
        <taxon>Eumeta</taxon>
    </lineage>
</organism>
<keyword evidence="2" id="KW-1185">Reference proteome</keyword>
<protein>
    <submittedName>
        <fullName evidence="1">Uncharacterized protein</fullName>
    </submittedName>
</protein>
<name>A0A4C1XFT5_EUMVA</name>
<accession>A0A4C1XFT5</accession>
<comment type="caution">
    <text evidence="1">The sequence shown here is derived from an EMBL/GenBank/DDBJ whole genome shotgun (WGS) entry which is preliminary data.</text>
</comment>
<dbReference type="Proteomes" id="UP000299102">
    <property type="component" value="Unassembled WGS sequence"/>
</dbReference>
<dbReference type="EMBL" id="BGZK01000805">
    <property type="protein sequence ID" value="GBP61159.1"/>
    <property type="molecule type" value="Genomic_DNA"/>
</dbReference>
<dbReference type="AlphaFoldDB" id="A0A4C1XFT5"/>
<reference evidence="1 2" key="1">
    <citation type="journal article" date="2019" name="Commun. Biol.">
        <title>The bagworm genome reveals a unique fibroin gene that provides high tensile strength.</title>
        <authorList>
            <person name="Kono N."/>
            <person name="Nakamura H."/>
            <person name="Ohtoshi R."/>
            <person name="Tomita M."/>
            <person name="Numata K."/>
            <person name="Arakawa K."/>
        </authorList>
    </citation>
    <scope>NUCLEOTIDE SEQUENCE [LARGE SCALE GENOMIC DNA]</scope>
</reference>
<sequence>MKWLELTRMAVKLYFGESTLAGAGPGFRYLEAKVCSSLSSNNSLEAGAGGAPPLNWAHPYPNTVLGRRNSHLS</sequence>
<gene>
    <name evidence="1" type="ORF">EVAR_46812_1</name>
</gene>
<evidence type="ECO:0000313" key="2">
    <source>
        <dbReference type="Proteomes" id="UP000299102"/>
    </source>
</evidence>
<proteinExistence type="predicted"/>